<proteinExistence type="predicted"/>
<dbReference type="NCBIfam" id="TIGR02611">
    <property type="entry name" value="TIGR02611 family protein"/>
    <property type="match status" value="1"/>
</dbReference>
<keyword evidence="3" id="KW-1185">Reference proteome</keyword>
<dbReference type="Pfam" id="PF09656">
    <property type="entry name" value="PGPGW"/>
    <property type="match status" value="1"/>
</dbReference>
<dbReference type="Proteomes" id="UP001596507">
    <property type="component" value="Unassembled WGS sequence"/>
</dbReference>
<comment type="caution">
    <text evidence="2">The sequence shown here is derived from an EMBL/GenBank/DDBJ whole genome shotgun (WGS) entry which is preliminary data.</text>
</comment>
<feature type="transmembrane region" description="Helical" evidence="1">
    <location>
        <begin position="73"/>
        <end position="91"/>
    </location>
</feature>
<evidence type="ECO:0000256" key="1">
    <source>
        <dbReference type="SAM" id="Phobius"/>
    </source>
</evidence>
<dbReference type="RefSeq" id="WP_262875179.1">
    <property type="nucleotide sequence ID" value="NZ_BAABKW010000007.1"/>
</dbReference>
<dbReference type="InterPro" id="IPR019099">
    <property type="entry name" value="Uncharacterised_PGPGW_TM"/>
</dbReference>
<keyword evidence="1" id="KW-0812">Transmembrane</keyword>
<gene>
    <name evidence="2" type="ORF">ACFQRL_14890</name>
</gene>
<dbReference type="EMBL" id="JBHTBE010000004">
    <property type="protein sequence ID" value="MFC7270249.1"/>
    <property type="molecule type" value="Genomic_DNA"/>
</dbReference>
<accession>A0ABW2HH47</accession>
<keyword evidence="1" id="KW-0472">Membrane</keyword>
<evidence type="ECO:0000313" key="3">
    <source>
        <dbReference type="Proteomes" id="UP001596507"/>
    </source>
</evidence>
<sequence>MSSETASALERTVRAEIVEAERPDRPIRRMLRRCRAWIARHPRLQHAYRVAVAIVGTVMVLGGLVLVPLPGPGWLVVFLGLAVLGTEFHWAHRLSSWLKRMLDRFWAWWHARRARRAAARRAQPATVRR</sequence>
<feature type="transmembrane region" description="Helical" evidence="1">
    <location>
        <begin position="47"/>
        <end position="67"/>
    </location>
</feature>
<protein>
    <submittedName>
        <fullName evidence="2">TIGR02611 family protein</fullName>
    </submittedName>
</protein>
<keyword evidence="1" id="KW-1133">Transmembrane helix</keyword>
<organism evidence="2 3">
    <name type="scientific">Microbacterium fluvii</name>
    <dbReference type="NCBI Taxonomy" id="415215"/>
    <lineage>
        <taxon>Bacteria</taxon>
        <taxon>Bacillati</taxon>
        <taxon>Actinomycetota</taxon>
        <taxon>Actinomycetes</taxon>
        <taxon>Micrococcales</taxon>
        <taxon>Microbacteriaceae</taxon>
        <taxon>Microbacterium</taxon>
    </lineage>
</organism>
<reference evidence="3" key="1">
    <citation type="journal article" date="2019" name="Int. J. Syst. Evol. Microbiol.">
        <title>The Global Catalogue of Microorganisms (GCM) 10K type strain sequencing project: providing services to taxonomists for standard genome sequencing and annotation.</title>
        <authorList>
            <consortium name="The Broad Institute Genomics Platform"/>
            <consortium name="The Broad Institute Genome Sequencing Center for Infectious Disease"/>
            <person name="Wu L."/>
            <person name="Ma J."/>
        </authorList>
    </citation>
    <scope>NUCLEOTIDE SEQUENCE [LARGE SCALE GENOMIC DNA]</scope>
    <source>
        <strain evidence="3">CGMCC 1.15772</strain>
    </source>
</reference>
<dbReference type="InterPro" id="IPR013434">
    <property type="entry name" value="CHP02611"/>
</dbReference>
<evidence type="ECO:0000313" key="2">
    <source>
        <dbReference type="EMBL" id="MFC7270249.1"/>
    </source>
</evidence>
<name>A0ABW2HH47_9MICO</name>